<keyword evidence="2" id="KW-0472">Membrane</keyword>
<proteinExistence type="predicted"/>
<evidence type="ECO:0000256" key="1">
    <source>
        <dbReference type="SAM" id="Coils"/>
    </source>
</evidence>
<feature type="transmembrane region" description="Helical" evidence="2">
    <location>
        <begin position="6"/>
        <end position="23"/>
    </location>
</feature>
<organism evidence="3 4">
    <name type="scientific">Fontibacillus solani</name>
    <dbReference type="NCBI Taxonomy" id="1572857"/>
    <lineage>
        <taxon>Bacteria</taxon>
        <taxon>Bacillati</taxon>
        <taxon>Bacillota</taxon>
        <taxon>Bacilli</taxon>
        <taxon>Bacillales</taxon>
        <taxon>Paenibacillaceae</taxon>
        <taxon>Fontibacillus</taxon>
    </lineage>
</organism>
<gene>
    <name evidence="3" type="ORF">FHR92_002576</name>
</gene>
<dbReference type="RefSeq" id="WP_182536028.1">
    <property type="nucleotide sequence ID" value="NZ_JACJIP010000015.1"/>
</dbReference>
<dbReference type="Proteomes" id="UP000567067">
    <property type="component" value="Unassembled WGS sequence"/>
</dbReference>
<keyword evidence="2" id="KW-1133">Transmembrane helix</keyword>
<protein>
    <submittedName>
        <fullName evidence="3">Uncharacterized protein</fullName>
    </submittedName>
</protein>
<keyword evidence="4" id="KW-1185">Reference proteome</keyword>
<evidence type="ECO:0000313" key="4">
    <source>
        <dbReference type="Proteomes" id="UP000567067"/>
    </source>
</evidence>
<name>A0A7W3XS10_9BACL</name>
<comment type="caution">
    <text evidence="3">The sequence shown here is derived from an EMBL/GenBank/DDBJ whole genome shotgun (WGS) entry which is preliminary data.</text>
</comment>
<dbReference type="AlphaFoldDB" id="A0A7W3XS10"/>
<evidence type="ECO:0000256" key="2">
    <source>
        <dbReference type="SAM" id="Phobius"/>
    </source>
</evidence>
<keyword evidence="2" id="KW-0812">Transmembrane</keyword>
<feature type="coiled-coil region" evidence="1">
    <location>
        <begin position="38"/>
        <end position="69"/>
    </location>
</feature>
<keyword evidence="1" id="KW-0175">Coiled coil</keyword>
<accession>A0A7W3XS10</accession>
<sequence length="195" mass="21835">MSFGDPWFYIVLLGLAAVVYAMLIPSRKSTTAPVNNGIGELETTLEQYMSEIEKENDELIDLVAQMKQDFASKQLAQQEQIVELRKRMIEVEQVSRNNTTIGKAAEHIAEAAPEPAMKTGYAVEEAVIPVSSDVIEHPDHSADLDTKAPESVRDRYPELFDLYEKGKSIDMIAKTIGIQRGEIQLILQLAKREET</sequence>
<reference evidence="3 4" key="1">
    <citation type="submission" date="2020-08" db="EMBL/GenBank/DDBJ databases">
        <title>Genomic Encyclopedia of Type Strains, Phase III (KMG-III): the genomes of soil and plant-associated and newly described type strains.</title>
        <authorList>
            <person name="Whitman W."/>
        </authorList>
    </citation>
    <scope>NUCLEOTIDE SEQUENCE [LARGE SCALE GENOMIC DNA]</scope>
    <source>
        <strain evidence="3 4">CECT 8693</strain>
    </source>
</reference>
<evidence type="ECO:0000313" key="3">
    <source>
        <dbReference type="EMBL" id="MBA9086103.1"/>
    </source>
</evidence>
<dbReference type="EMBL" id="JACJIP010000015">
    <property type="protein sequence ID" value="MBA9086103.1"/>
    <property type="molecule type" value="Genomic_DNA"/>
</dbReference>